<protein>
    <recommendedName>
        <fullName evidence="4">Permuted papain-like amidase enzyme, YaeF/YiiX, C92 family</fullName>
    </recommendedName>
</protein>
<sequence>MMMKTKKIPFPDRTGGEDGVEFVRNIYIVLTDTGTVLSKIIRRYTGSRLNHVSIAFDEQLEEMYSFGRIQRHNPFSGGFVRERPGEGLLEDAECAVFRFRVTEEELHRIQARIREIERERDRYSYNFLGLIGIMLNREIPRKRAYFCSQFIVETLLAAGVRVTDTPAWRAQARDFSESKQLEPLYEGPLAGWAAPQPVRLADHPRSLRRRLLRVPFRRAAG</sequence>
<reference evidence="2 3" key="1">
    <citation type="submission" date="2024-06" db="EMBL/GenBank/DDBJ databases">
        <title>Genomic Encyclopedia of Type Strains, Phase IV (KMG-IV): sequencing the most valuable type-strain genomes for metagenomic binning, comparative biology and taxonomic classification.</title>
        <authorList>
            <person name="Goeker M."/>
        </authorList>
    </citation>
    <scope>NUCLEOTIDE SEQUENCE [LARGE SCALE GENOMIC DNA]</scope>
    <source>
        <strain evidence="2 3">DSM 26128</strain>
    </source>
</reference>
<keyword evidence="3" id="KW-1185">Reference proteome</keyword>
<feature type="coiled-coil region" evidence="1">
    <location>
        <begin position="99"/>
        <end position="126"/>
    </location>
</feature>
<accession>A0ABV2G886</accession>
<evidence type="ECO:0008006" key="4">
    <source>
        <dbReference type="Google" id="ProtNLM"/>
    </source>
</evidence>
<name>A0ABV2G886_9BACL</name>
<evidence type="ECO:0000256" key="1">
    <source>
        <dbReference type="SAM" id="Coils"/>
    </source>
</evidence>
<comment type="caution">
    <text evidence="2">The sequence shown here is derived from an EMBL/GenBank/DDBJ whole genome shotgun (WGS) entry which is preliminary data.</text>
</comment>
<dbReference type="InterPro" id="IPR038765">
    <property type="entry name" value="Papain-like_cys_pep_sf"/>
</dbReference>
<dbReference type="EMBL" id="JBEPLW010000001">
    <property type="protein sequence ID" value="MET3574499.1"/>
    <property type="molecule type" value="Genomic_DNA"/>
</dbReference>
<evidence type="ECO:0000313" key="3">
    <source>
        <dbReference type="Proteomes" id="UP001549099"/>
    </source>
</evidence>
<dbReference type="Gene3D" id="3.90.1720.10">
    <property type="entry name" value="endopeptidase domain like (from Nostoc punctiforme)"/>
    <property type="match status" value="1"/>
</dbReference>
<dbReference type="SUPFAM" id="SSF54001">
    <property type="entry name" value="Cysteine proteinases"/>
    <property type="match status" value="1"/>
</dbReference>
<evidence type="ECO:0000313" key="2">
    <source>
        <dbReference type="EMBL" id="MET3574499.1"/>
    </source>
</evidence>
<organism evidence="2 3">
    <name type="scientific">Bhargavaea ullalensis</name>
    <dbReference type="NCBI Taxonomy" id="1265685"/>
    <lineage>
        <taxon>Bacteria</taxon>
        <taxon>Bacillati</taxon>
        <taxon>Bacillota</taxon>
        <taxon>Bacilli</taxon>
        <taxon>Bacillales</taxon>
        <taxon>Caryophanaceae</taxon>
        <taxon>Bhargavaea</taxon>
    </lineage>
</organism>
<gene>
    <name evidence="2" type="ORF">ABID49_000375</name>
</gene>
<dbReference type="Proteomes" id="UP001549099">
    <property type="component" value="Unassembled WGS sequence"/>
</dbReference>
<dbReference type="RefSeq" id="WP_354194718.1">
    <property type="nucleotide sequence ID" value="NZ_JBEPLW010000001.1"/>
</dbReference>
<proteinExistence type="predicted"/>
<keyword evidence="1" id="KW-0175">Coiled coil</keyword>